<dbReference type="InterPro" id="IPR045602">
    <property type="entry name" value="MARF1_LOTUS"/>
</dbReference>
<dbReference type="InterPro" id="IPR035979">
    <property type="entry name" value="RBD_domain_sf"/>
</dbReference>
<protein>
    <recommendedName>
        <fullName evidence="2">RRM domain-containing protein</fullName>
    </recommendedName>
</protein>
<comment type="caution">
    <text evidence="3">The sequence shown here is derived from an EMBL/GenBank/DDBJ whole genome shotgun (WGS) entry which is preliminary data.</text>
</comment>
<dbReference type="InterPro" id="IPR000504">
    <property type="entry name" value="RRM_dom"/>
</dbReference>
<proteinExistence type="predicted"/>
<dbReference type="EMBL" id="CAJNOC010004445">
    <property type="protein sequence ID" value="CAF1022100.1"/>
    <property type="molecule type" value="Genomic_DNA"/>
</dbReference>
<feature type="region of interest" description="Disordered" evidence="1">
    <location>
        <begin position="23"/>
        <end position="45"/>
    </location>
</feature>
<evidence type="ECO:0000313" key="3">
    <source>
        <dbReference type="EMBL" id="CAF1022100.1"/>
    </source>
</evidence>
<organism evidence="3 4">
    <name type="scientific">Brachionus calyciflorus</name>
    <dbReference type="NCBI Taxonomy" id="104777"/>
    <lineage>
        <taxon>Eukaryota</taxon>
        <taxon>Metazoa</taxon>
        <taxon>Spiralia</taxon>
        <taxon>Gnathifera</taxon>
        <taxon>Rotifera</taxon>
        <taxon>Eurotatoria</taxon>
        <taxon>Monogononta</taxon>
        <taxon>Pseudotrocha</taxon>
        <taxon>Ploima</taxon>
        <taxon>Brachionidae</taxon>
        <taxon>Brachionus</taxon>
    </lineage>
</organism>
<evidence type="ECO:0000256" key="1">
    <source>
        <dbReference type="SAM" id="MobiDB-lite"/>
    </source>
</evidence>
<feature type="domain" description="RRM" evidence="2">
    <location>
        <begin position="235"/>
        <end position="310"/>
    </location>
</feature>
<feature type="compositionally biased region" description="Polar residues" evidence="1">
    <location>
        <begin position="23"/>
        <end position="32"/>
    </location>
</feature>
<keyword evidence="4" id="KW-1185">Reference proteome</keyword>
<dbReference type="Gene3D" id="3.30.70.330">
    <property type="match status" value="1"/>
</dbReference>
<evidence type="ECO:0000259" key="2">
    <source>
        <dbReference type="SMART" id="SM00360"/>
    </source>
</evidence>
<evidence type="ECO:0000313" key="4">
    <source>
        <dbReference type="Proteomes" id="UP000663879"/>
    </source>
</evidence>
<reference evidence="3" key="1">
    <citation type="submission" date="2021-02" db="EMBL/GenBank/DDBJ databases">
        <authorList>
            <person name="Nowell W R."/>
        </authorList>
    </citation>
    <scope>NUCLEOTIDE SEQUENCE</scope>
    <source>
        <strain evidence="3">Ploen Becks lab</strain>
    </source>
</reference>
<dbReference type="SMART" id="SM00360">
    <property type="entry name" value="RRM"/>
    <property type="match status" value="1"/>
</dbReference>
<sequence length="516" mass="58686">MNPSESPHNWIVDNIQSLIKPNELDQTLTPTSPERPRTIENQLNPNARSFSPEEIKHYDYLKPKIPNSNSSSSIGSFSYLDDETSNFTRKLNASNSGSSFLNLPSQSFANTSDFIEYDYSSFHDVSNEFAYQPAFLSLPQCQPQLSIPSVLKTRLGSTSTPSNYPKFNTENTKKNFKYPPKIQKSSSTLFNSLKPVHVQHSNSYDNIGIHNPSQTWTNSNTSVQSTPITNKEQITLHVKNLDYKISLDEWKRILMENFRKHCKDIISVNVVVNSDKSLLGIVKLGSKDDARLAISSLHHKKIGYKRLNVTIAFSPQTSSPKSKIVALLKSIDSNEMLLPRFIELYEQRYNQTITVSELFKLKDIVYITQSKDGNGRSIKLSCKNYQNNLENEMQELLHQPYCSLHRQAMGPIEVGYLPNVIVSLRQFKSAVHKLLNDHGGQMPLLSFLDCYKCCIMNQNGSDLRIFNENGVPLEHLITCAQDVQIHFSEGFCKQLKWENDKSRTSLCAQKVSKLYV</sequence>
<dbReference type="GO" id="GO:0003723">
    <property type="term" value="F:RNA binding"/>
    <property type="evidence" value="ECO:0007669"/>
    <property type="project" value="InterPro"/>
</dbReference>
<dbReference type="AlphaFoldDB" id="A0A814IDR5"/>
<feature type="region of interest" description="Disordered" evidence="1">
    <location>
        <begin position="158"/>
        <end position="178"/>
    </location>
</feature>
<dbReference type="OrthoDB" id="549353at2759"/>
<dbReference type="SUPFAM" id="SSF54928">
    <property type="entry name" value="RNA-binding domain, RBD"/>
    <property type="match status" value="1"/>
</dbReference>
<dbReference type="Proteomes" id="UP000663879">
    <property type="component" value="Unassembled WGS sequence"/>
</dbReference>
<gene>
    <name evidence="3" type="ORF">OXX778_LOCUS17431</name>
</gene>
<name>A0A814IDR5_9BILA</name>
<dbReference type="Pfam" id="PF19687">
    <property type="entry name" value="MARF1_LOTUS"/>
    <property type="match status" value="1"/>
</dbReference>
<dbReference type="InterPro" id="IPR012677">
    <property type="entry name" value="Nucleotide-bd_a/b_plait_sf"/>
</dbReference>
<accession>A0A814IDR5</accession>